<reference evidence="1" key="1">
    <citation type="submission" date="2023-01" db="EMBL/GenBank/DDBJ databases">
        <authorList>
            <person name="Van Ghelder C."/>
            <person name="Rancurel C."/>
        </authorList>
    </citation>
    <scope>NUCLEOTIDE SEQUENCE</scope>
    <source>
        <strain evidence="1">CNCM I-4278</strain>
    </source>
</reference>
<keyword evidence="2" id="KW-1185">Reference proteome</keyword>
<dbReference type="Proteomes" id="UP001152607">
    <property type="component" value="Unassembled WGS sequence"/>
</dbReference>
<proteinExistence type="predicted"/>
<accession>A0A9W4UB22</accession>
<gene>
    <name evidence="1" type="ORF">PDIGIT_LOCUS6042</name>
</gene>
<name>A0A9W4UB22_9PLEO</name>
<evidence type="ECO:0000313" key="2">
    <source>
        <dbReference type="Proteomes" id="UP001152607"/>
    </source>
</evidence>
<dbReference type="OrthoDB" id="2345911at2759"/>
<comment type="caution">
    <text evidence="1">The sequence shown here is derived from an EMBL/GenBank/DDBJ whole genome shotgun (WGS) entry which is preliminary data.</text>
</comment>
<dbReference type="AlphaFoldDB" id="A0A9W4UB22"/>
<dbReference type="EMBL" id="CAOQHR010000004">
    <property type="protein sequence ID" value="CAI6333008.1"/>
    <property type="molecule type" value="Genomic_DNA"/>
</dbReference>
<protein>
    <submittedName>
        <fullName evidence="1">Uncharacterized protein</fullName>
    </submittedName>
</protein>
<organism evidence="1 2">
    <name type="scientific">Periconia digitata</name>
    <dbReference type="NCBI Taxonomy" id="1303443"/>
    <lineage>
        <taxon>Eukaryota</taxon>
        <taxon>Fungi</taxon>
        <taxon>Dikarya</taxon>
        <taxon>Ascomycota</taxon>
        <taxon>Pezizomycotina</taxon>
        <taxon>Dothideomycetes</taxon>
        <taxon>Pleosporomycetidae</taxon>
        <taxon>Pleosporales</taxon>
        <taxon>Massarineae</taxon>
        <taxon>Periconiaceae</taxon>
        <taxon>Periconia</taxon>
    </lineage>
</organism>
<evidence type="ECO:0000313" key="1">
    <source>
        <dbReference type="EMBL" id="CAI6333008.1"/>
    </source>
</evidence>
<sequence>MSQPAPIIYTCALPPKLAWCSLVDRSISAWDKIIAEHPTTSKEIATQFIKRHTELSSFLAESNVPNSGNPMFWFFQLRKSFLAQSVLSKWSPDKLDDYILLPALPGFVWRADCFFVSHYWRSPQHPDPDGKYLRLHQNDLRQYTWEYIWVDWTCMPQDPRSNVEQAYFRRCLRTVSGIIRNCAFAYFYPPFEAKLWILYEIAEFVFTCDGGLSSTPDLQPFLEHISEMQDIGVRETLHKYKYRCGYDRDWNLLVPWLELLVLMQKLPFDMDFIRKVMDDVTWFDVSGTQFYADIVEIDRYQGLLRFGGKDWRFTPFPKWRHDNLA</sequence>